<organism evidence="1">
    <name type="scientific">Arion vulgaris</name>
    <dbReference type="NCBI Taxonomy" id="1028688"/>
    <lineage>
        <taxon>Eukaryota</taxon>
        <taxon>Metazoa</taxon>
        <taxon>Spiralia</taxon>
        <taxon>Lophotrochozoa</taxon>
        <taxon>Mollusca</taxon>
        <taxon>Gastropoda</taxon>
        <taxon>Heterobranchia</taxon>
        <taxon>Euthyneura</taxon>
        <taxon>Panpulmonata</taxon>
        <taxon>Eupulmonata</taxon>
        <taxon>Stylommatophora</taxon>
        <taxon>Helicina</taxon>
        <taxon>Arionoidea</taxon>
        <taxon>Arionidae</taxon>
        <taxon>Arion</taxon>
    </lineage>
</organism>
<protein>
    <submittedName>
        <fullName evidence="1">Uncharacterized protein</fullName>
    </submittedName>
</protein>
<evidence type="ECO:0000313" key="1">
    <source>
        <dbReference type="EMBL" id="CEK72193.1"/>
    </source>
</evidence>
<dbReference type="AlphaFoldDB" id="A0A0B6ZUC4"/>
<name>A0A0B6ZUC4_9EUPU</name>
<dbReference type="EMBL" id="HACG01025328">
    <property type="protein sequence ID" value="CEK72193.1"/>
    <property type="molecule type" value="Transcribed_RNA"/>
</dbReference>
<gene>
    <name evidence="1" type="primary">ORF81415</name>
</gene>
<reference evidence="1" key="1">
    <citation type="submission" date="2014-12" db="EMBL/GenBank/DDBJ databases">
        <title>Insight into the proteome of Arion vulgaris.</title>
        <authorList>
            <person name="Aradska J."/>
            <person name="Bulat T."/>
            <person name="Smidak R."/>
            <person name="Sarate P."/>
            <person name="Gangsoo J."/>
            <person name="Sialana F."/>
            <person name="Bilban M."/>
            <person name="Lubec G."/>
        </authorList>
    </citation>
    <scope>NUCLEOTIDE SEQUENCE</scope>
    <source>
        <tissue evidence="1">Skin</tissue>
    </source>
</reference>
<proteinExistence type="predicted"/>
<sequence>MLLPPPLSDPVREVKDEFEEDELREDLMNNAFVKNGFGGGTVFCFPLGINF</sequence>
<accession>A0A0B6ZUC4</accession>